<keyword evidence="3 6" id="KW-1133">Transmembrane helix</keyword>
<dbReference type="PROSITE" id="PS50076">
    <property type="entry name" value="DNAJ_2"/>
    <property type="match status" value="1"/>
</dbReference>
<comment type="subcellular location">
    <subcellularLocation>
        <location evidence="1">Membrane</location>
        <topology evidence="1">Single-pass membrane protein</topology>
    </subcellularLocation>
</comment>
<comment type="similarity">
    <text evidence="5">Belongs to the TIM14 family.</text>
</comment>
<proteinExistence type="inferred from homology"/>
<dbReference type="SUPFAM" id="SSF46565">
    <property type="entry name" value="Chaperone J-domain"/>
    <property type="match status" value="1"/>
</dbReference>
<dbReference type="FunFam" id="1.10.287.110:FF:000001">
    <property type="entry name" value="Import inner membrane translocase subunit tim14"/>
    <property type="match status" value="1"/>
</dbReference>
<dbReference type="InterPro" id="IPR001623">
    <property type="entry name" value="DnaJ_domain"/>
</dbReference>
<feature type="domain" description="J" evidence="7">
    <location>
        <begin position="69"/>
        <end position="119"/>
    </location>
</feature>
<evidence type="ECO:0000259" key="7">
    <source>
        <dbReference type="PROSITE" id="PS50076"/>
    </source>
</evidence>
<reference evidence="8 9" key="1">
    <citation type="submission" date="2015-02" db="EMBL/GenBank/DDBJ databases">
        <title>Genome Sequencing of Rickettsiales.</title>
        <authorList>
            <person name="Daugherty S.C."/>
            <person name="Su Q."/>
            <person name="Abolude K."/>
            <person name="Beier-Sexton M."/>
            <person name="Carlyon J.A."/>
            <person name="Carter R."/>
            <person name="Day N.P."/>
            <person name="Dumler S.J."/>
            <person name="Dyachenko V."/>
            <person name="Godinez A."/>
            <person name="Kurtti T.J."/>
            <person name="Lichay M."/>
            <person name="Mullins K.E."/>
            <person name="Ott S."/>
            <person name="Pappas-Brown V."/>
            <person name="Paris D.H."/>
            <person name="Patel P."/>
            <person name="Richards A.L."/>
            <person name="Sadzewicz L."/>
            <person name="Sears K."/>
            <person name="Seidman D."/>
            <person name="Sengamalay N."/>
            <person name="Stenos J."/>
            <person name="Tallon L.J."/>
            <person name="Vincent G."/>
            <person name="Fraser C.M."/>
            <person name="Munderloh U."/>
            <person name="Dunning-Hotopp J.C."/>
        </authorList>
    </citation>
    <scope>NUCLEOTIDE SEQUENCE [LARGE SCALE GENOMIC DNA]</scope>
    <source>
        <strain evidence="8 9">EmCRT</strain>
    </source>
</reference>
<dbReference type="SMART" id="SM00271">
    <property type="entry name" value="DnaJ"/>
    <property type="match status" value="1"/>
</dbReference>
<evidence type="ECO:0000256" key="6">
    <source>
        <dbReference type="SAM" id="Phobius"/>
    </source>
</evidence>
<dbReference type="PATRIC" id="fig|1359167.3.peg.582"/>
<dbReference type="PRINTS" id="PR00625">
    <property type="entry name" value="JDOMAIN"/>
</dbReference>
<evidence type="ECO:0000256" key="2">
    <source>
        <dbReference type="ARBA" id="ARBA00022692"/>
    </source>
</evidence>
<evidence type="ECO:0000256" key="4">
    <source>
        <dbReference type="ARBA" id="ARBA00023136"/>
    </source>
</evidence>
<dbReference type="Gene3D" id="1.10.287.110">
    <property type="entry name" value="DnaJ domain"/>
    <property type="match status" value="1"/>
</dbReference>
<dbReference type="RefSeq" id="WP_231568510.1">
    <property type="nucleotide sequence ID" value="NZ_LANU01000002.1"/>
</dbReference>
<dbReference type="InterPro" id="IPR036869">
    <property type="entry name" value="J_dom_sf"/>
</dbReference>
<dbReference type="Pfam" id="PF00226">
    <property type="entry name" value="DnaJ"/>
    <property type="match status" value="1"/>
</dbReference>
<dbReference type="PANTHER" id="PTHR12763">
    <property type="match status" value="1"/>
</dbReference>
<gene>
    <name evidence="8" type="ORF">EMUCRT_0603</name>
</gene>
<keyword evidence="2 6" id="KW-0812">Transmembrane</keyword>
<dbReference type="PANTHER" id="PTHR12763:SF28">
    <property type="entry name" value="GEO10507P1-RELATED"/>
    <property type="match status" value="1"/>
</dbReference>
<evidence type="ECO:0000256" key="1">
    <source>
        <dbReference type="ARBA" id="ARBA00004167"/>
    </source>
</evidence>
<protein>
    <submittedName>
        <fullName evidence="8">DnaJ domain protein</fullName>
    </submittedName>
</protein>
<evidence type="ECO:0000256" key="5">
    <source>
        <dbReference type="ARBA" id="ARBA00038105"/>
    </source>
</evidence>
<accession>A0A0F3NC57</accession>
<evidence type="ECO:0000313" key="9">
    <source>
        <dbReference type="Proteomes" id="UP000033546"/>
    </source>
</evidence>
<feature type="transmembrane region" description="Helical" evidence="6">
    <location>
        <begin position="6"/>
        <end position="29"/>
    </location>
</feature>
<dbReference type="Proteomes" id="UP000033546">
    <property type="component" value="Unassembled WGS sequence"/>
</dbReference>
<dbReference type="GO" id="GO:0016020">
    <property type="term" value="C:membrane"/>
    <property type="evidence" value="ECO:0007669"/>
    <property type="project" value="UniProtKB-SubCell"/>
</dbReference>
<keyword evidence="4 6" id="KW-0472">Membrane</keyword>
<evidence type="ECO:0000313" key="8">
    <source>
        <dbReference type="EMBL" id="KJV65653.1"/>
    </source>
</evidence>
<sequence>MWFIFLVIFSIIGVIFVLPVIGLLIFLVLKRNSIISMSEIMTSTLNKVMNETNMYSSFKSTSSSLSKEEALEILGLEKNASQEQINAAYHKLMKSMHPDKGGSPYLAQKLNEARDTLLN</sequence>
<comment type="caution">
    <text evidence="8">The sequence shown here is derived from an EMBL/GenBank/DDBJ whole genome shotgun (WGS) entry which is preliminary data.</text>
</comment>
<dbReference type="CDD" id="cd06257">
    <property type="entry name" value="DnaJ"/>
    <property type="match status" value="1"/>
</dbReference>
<dbReference type="EMBL" id="LANU01000002">
    <property type="protein sequence ID" value="KJV65653.1"/>
    <property type="molecule type" value="Genomic_DNA"/>
</dbReference>
<dbReference type="AlphaFoldDB" id="A0A0F3NC57"/>
<organism evidence="8 9">
    <name type="scientific">Ehrlichia cf. muris str. EmCRT</name>
    <dbReference type="NCBI Taxonomy" id="1359167"/>
    <lineage>
        <taxon>Bacteria</taxon>
        <taxon>Pseudomonadati</taxon>
        <taxon>Pseudomonadota</taxon>
        <taxon>Alphaproteobacteria</taxon>
        <taxon>Rickettsiales</taxon>
        <taxon>Anaplasmataceae</taxon>
        <taxon>Ehrlichia</taxon>
    </lineage>
</organism>
<evidence type="ECO:0000256" key="3">
    <source>
        <dbReference type="ARBA" id="ARBA00022989"/>
    </source>
</evidence>
<name>A0A0F3NC57_9RICK</name>